<proteinExistence type="predicted"/>
<protein>
    <submittedName>
        <fullName evidence="1">Alternative protein LRRC16B</fullName>
    </submittedName>
</protein>
<dbReference type="AlphaFoldDB" id="L8EBD4"/>
<gene>
    <name evidence="1" type="primary">LRRC16B</name>
</gene>
<organism evidence="1">
    <name type="scientific">Homo sapiens</name>
    <name type="common">Human</name>
    <dbReference type="NCBI Taxonomy" id="9606"/>
    <lineage>
        <taxon>Eukaryota</taxon>
        <taxon>Metazoa</taxon>
        <taxon>Chordata</taxon>
        <taxon>Craniata</taxon>
        <taxon>Vertebrata</taxon>
        <taxon>Euteleostomi</taxon>
        <taxon>Mammalia</taxon>
        <taxon>Eutheria</taxon>
        <taxon>Euarchontoglires</taxon>
        <taxon>Primates</taxon>
        <taxon>Haplorrhini</taxon>
        <taxon>Catarrhini</taxon>
        <taxon>Hominidae</taxon>
        <taxon>Homo</taxon>
    </lineage>
</organism>
<evidence type="ECO:0000313" key="1">
    <source>
        <dbReference type="EMBL" id="CCQ43828.1"/>
    </source>
</evidence>
<reference evidence="1" key="1">
    <citation type="journal article" date="2013" name="PLoS ONE">
        <title>Direct detection of alternative open reading frames translation products in human significantly expands the proteome.</title>
        <authorList>
            <person name="Vanderperre B."/>
            <person name="Lucier J.-F."/>
            <person name="Motard J."/>
            <person name="Tremblay G."/>
            <person name="Vanderperre S."/>
            <person name="Wisztorski M."/>
            <person name="Salzet M."/>
            <person name="Boisvert F.-M."/>
            <person name="Roucou X."/>
        </authorList>
    </citation>
    <scope>NUCLEOTIDE SEQUENCE</scope>
</reference>
<accession>L8EBD4</accession>
<dbReference type="EMBL" id="HF584331">
    <property type="protein sequence ID" value="CCQ43828.1"/>
    <property type="molecule type" value="Genomic_DNA"/>
</dbReference>
<name>L8EBD4_HUMAN</name>
<sequence>MTMRRPQMMNLGPTLTPWPSKSRNAAARFGRCLPSSAGALRTWKANWGIWGSPLAGSQDLGAASPQLVAPGKVYLSCPLMVTN</sequence>